<dbReference type="Proteomes" id="UP000828048">
    <property type="component" value="Chromosome 2"/>
</dbReference>
<keyword evidence="2" id="KW-1185">Reference proteome</keyword>
<evidence type="ECO:0000313" key="1">
    <source>
        <dbReference type="EMBL" id="KAH7833894.1"/>
    </source>
</evidence>
<sequence>MVPDSSKVPCLHCLVHQELAVHDIILISPMVELKPNQLQVLREALLGYLTVVLGNDGLAVEFVLLHLLSKVHAKVDALVKLSLNLTVEGPLMKSEWRRAPSFNGDGDELWTSVDSFDPAGLFVSKPLLMQQECEDRNAVFIDPASILRLHIEQGYLTVLHEDGVTSTVHRPDRLAKQFGGPAVCLSTLPDIFKGDYTVRNITKKTTTFHGASSYFVPRRDSPSPVAPPPLVTPCPDITKGITTRGQALKKLAPQQPRAKKRNLRKAFKKYNASSSHDLARAIKKEKDLSPRASRPGATKARTTRLLLDKSDSEGVTTKQVEISSVAEEKGFSVDVTAVGGPTAGGTTVGDPTVGAPTADDATTTIHAASRGDVEFEEAGTVMGESSSSEGSLLKPAAKKRTISAKTMVSIDTIAGNASSSAVNICLDDNELANSFLEEDNEEGEFL</sequence>
<evidence type="ECO:0000313" key="2">
    <source>
        <dbReference type="Proteomes" id="UP000828048"/>
    </source>
</evidence>
<accession>A0ACB7WZY2</accession>
<gene>
    <name evidence="1" type="ORF">Vadar_010816</name>
</gene>
<protein>
    <submittedName>
        <fullName evidence="1">Uncharacterized protein</fullName>
    </submittedName>
</protein>
<comment type="caution">
    <text evidence="1">The sequence shown here is derived from an EMBL/GenBank/DDBJ whole genome shotgun (WGS) entry which is preliminary data.</text>
</comment>
<reference evidence="1 2" key="1">
    <citation type="journal article" date="2021" name="Hortic Res">
        <title>High-quality reference genome and annotation aids understanding of berry development for evergreen blueberry (Vaccinium darrowii).</title>
        <authorList>
            <person name="Yu J."/>
            <person name="Hulse-Kemp A.M."/>
            <person name="Babiker E."/>
            <person name="Staton M."/>
        </authorList>
    </citation>
    <scope>NUCLEOTIDE SEQUENCE [LARGE SCALE GENOMIC DNA]</scope>
    <source>
        <strain evidence="2">cv. NJ 8807/NJ 8810</strain>
        <tissue evidence="1">Young leaf</tissue>
    </source>
</reference>
<organism evidence="1 2">
    <name type="scientific">Vaccinium darrowii</name>
    <dbReference type="NCBI Taxonomy" id="229202"/>
    <lineage>
        <taxon>Eukaryota</taxon>
        <taxon>Viridiplantae</taxon>
        <taxon>Streptophyta</taxon>
        <taxon>Embryophyta</taxon>
        <taxon>Tracheophyta</taxon>
        <taxon>Spermatophyta</taxon>
        <taxon>Magnoliopsida</taxon>
        <taxon>eudicotyledons</taxon>
        <taxon>Gunneridae</taxon>
        <taxon>Pentapetalae</taxon>
        <taxon>asterids</taxon>
        <taxon>Ericales</taxon>
        <taxon>Ericaceae</taxon>
        <taxon>Vaccinioideae</taxon>
        <taxon>Vaccinieae</taxon>
        <taxon>Vaccinium</taxon>
    </lineage>
</organism>
<proteinExistence type="predicted"/>
<dbReference type="EMBL" id="CM037152">
    <property type="protein sequence ID" value="KAH7833894.1"/>
    <property type="molecule type" value="Genomic_DNA"/>
</dbReference>
<name>A0ACB7WZY2_9ERIC</name>